<name>A0ABM8UN77_9BACT</name>
<evidence type="ECO:0000259" key="1">
    <source>
        <dbReference type="Pfam" id="PF02464"/>
    </source>
</evidence>
<reference evidence="2 3" key="1">
    <citation type="submission" date="2021-04" db="EMBL/GenBank/DDBJ databases">
        <authorList>
            <person name="Rodrigo-Torres L."/>
            <person name="Arahal R. D."/>
            <person name="Lucena T."/>
        </authorList>
    </citation>
    <scope>NUCLEOTIDE SEQUENCE [LARGE SCALE GENOMIC DNA]</scope>
    <source>
        <strain evidence="2 3">CECT 9623</strain>
    </source>
</reference>
<dbReference type="Pfam" id="PF02464">
    <property type="entry name" value="CinA"/>
    <property type="match status" value="1"/>
</dbReference>
<keyword evidence="3" id="KW-1185">Reference proteome</keyword>
<accession>A0ABM8UN77</accession>
<feature type="domain" description="CinA C-terminal" evidence="1">
    <location>
        <begin position="4"/>
        <end position="155"/>
    </location>
</feature>
<proteinExistence type="predicted"/>
<sequence>MPSQIVNECSKALAERGLSVAFAESATAGRLAAEFSLCEESGKVLKGGLVCYDALLKQTILHVPADMIKRFTPESAEVTQELAQRLQTFMPADIHLAVTGLTCPGGSETEEKPVGTIFLHIYFKEKSIAIREVFEGEAEEIVLQAIDRAAQAILAELPVHAGKADGAASL</sequence>
<dbReference type="SUPFAM" id="SSF142433">
    <property type="entry name" value="CinA-like"/>
    <property type="match status" value="1"/>
</dbReference>
<organism evidence="2 3">
    <name type="scientific">Dyadobacter linearis</name>
    <dbReference type="NCBI Taxonomy" id="2823330"/>
    <lineage>
        <taxon>Bacteria</taxon>
        <taxon>Pseudomonadati</taxon>
        <taxon>Bacteroidota</taxon>
        <taxon>Cytophagia</taxon>
        <taxon>Cytophagales</taxon>
        <taxon>Spirosomataceae</taxon>
        <taxon>Dyadobacter</taxon>
    </lineage>
</organism>
<dbReference type="NCBIfam" id="TIGR00199">
    <property type="entry name" value="PncC_domain"/>
    <property type="match status" value="1"/>
</dbReference>
<dbReference type="InterPro" id="IPR036653">
    <property type="entry name" value="CinA-like_C"/>
</dbReference>
<dbReference type="Gene3D" id="3.90.950.20">
    <property type="entry name" value="CinA-like"/>
    <property type="match status" value="1"/>
</dbReference>
<evidence type="ECO:0000313" key="2">
    <source>
        <dbReference type="EMBL" id="CAG5068825.1"/>
    </source>
</evidence>
<dbReference type="EMBL" id="CAJRAU010000002">
    <property type="protein sequence ID" value="CAG5068825.1"/>
    <property type="molecule type" value="Genomic_DNA"/>
</dbReference>
<protein>
    <submittedName>
        <fullName evidence="2">Competence-damage inducible protein</fullName>
    </submittedName>
</protein>
<gene>
    <name evidence="2" type="primary">cinA</name>
    <name evidence="2" type="ORF">DYBT9623_01557</name>
</gene>
<evidence type="ECO:0000313" key="3">
    <source>
        <dbReference type="Proteomes" id="UP000679725"/>
    </source>
</evidence>
<dbReference type="InterPro" id="IPR008136">
    <property type="entry name" value="CinA_C"/>
</dbReference>
<dbReference type="RefSeq" id="WP_215232948.1">
    <property type="nucleotide sequence ID" value="NZ_CAJRAU010000002.1"/>
</dbReference>
<comment type="caution">
    <text evidence="2">The sequence shown here is derived from an EMBL/GenBank/DDBJ whole genome shotgun (WGS) entry which is preliminary data.</text>
</comment>
<dbReference type="Proteomes" id="UP000679725">
    <property type="component" value="Unassembled WGS sequence"/>
</dbReference>